<dbReference type="SMART" id="SM00479">
    <property type="entry name" value="EXOIII"/>
    <property type="match status" value="1"/>
</dbReference>
<evidence type="ECO:0000259" key="4">
    <source>
        <dbReference type="SMART" id="SM00479"/>
    </source>
</evidence>
<dbReference type="GO" id="GO:0004527">
    <property type="term" value="F:exonuclease activity"/>
    <property type="evidence" value="ECO:0007669"/>
    <property type="project" value="UniProtKB-KW"/>
</dbReference>
<dbReference type="NCBIfam" id="TIGR00573">
    <property type="entry name" value="dnaq"/>
    <property type="match status" value="1"/>
</dbReference>
<reference evidence="5 6" key="1">
    <citation type="submission" date="2021-07" db="EMBL/GenBank/DDBJ databases">
        <title>Flavobacterium sp. nov. isolated from sediment on the Taihu Lake.</title>
        <authorList>
            <person name="Qu J.-H."/>
        </authorList>
    </citation>
    <scope>NUCLEOTIDE SEQUENCE [LARGE SCALE GENOMIC DNA]</scope>
    <source>
        <strain evidence="5 6">NAS39</strain>
    </source>
</reference>
<dbReference type="EMBL" id="JAHWYN010000004">
    <property type="protein sequence ID" value="MBW4360106.1"/>
    <property type="molecule type" value="Genomic_DNA"/>
</dbReference>
<proteinExistence type="predicted"/>
<accession>A0ABS6XV12</accession>
<dbReference type="InterPro" id="IPR006054">
    <property type="entry name" value="DnaQ"/>
</dbReference>
<dbReference type="CDD" id="cd06127">
    <property type="entry name" value="DEDDh"/>
    <property type="match status" value="1"/>
</dbReference>
<keyword evidence="3 5" id="KW-0269">Exonuclease</keyword>
<keyword evidence="2" id="KW-0378">Hydrolase</keyword>
<name>A0ABS6XV12_9FLAO</name>
<evidence type="ECO:0000313" key="5">
    <source>
        <dbReference type="EMBL" id="MBW4360106.1"/>
    </source>
</evidence>
<dbReference type="RefSeq" id="WP_219316611.1">
    <property type="nucleotide sequence ID" value="NZ_JAHWYN010000004.1"/>
</dbReference>
<protein>
    <submittedName>
        <fullName evidence="5">3'-5' exonuclease</fullName>
    </submittedName>
</protein>
<comment type="caution">
    <text evidence="5">The sequence shown here is derived from an EMBL/GenBank/DDBJ whole genome shotgun (WGS) entry which is preliminary data.</text>
</comment>
<feature type="domain" description="Exonuclease" evidence="4">
    <location>
        <begin position="35"/>
        <end position="208"/>
    </location>
</feature>
<dbReference type="Pfam" id="PF00929">
    <property type="entry name" value="RNase_T"/>
    <property type="match status" value="1"/>
</dbReference>
<dbReference type="InterPro" id="IPR013520">
    <property type="entry name" value="Ribonucl_H"/>
</dbReference>
<organism evidence="5 6">
    <name type="scientific">Flavobacterium taihuense</name>
    <dbReference type="NCBI Taxonomy" id="2857508"/>
    <lineage>
        <taxon>Bacteria</taxon>
        <taxon>Pseudomonadati</taxon>
        <taxon>Bacteroidota</taxon>
        <taxon>Flavobacteriia</taxon>
        <taxon>Flavobacteriales</taxon>
        <taxon>Flavobacteriaceae</taxon>
        <taxon>Flavobacterium</taxon>
    </lineage>
</organism>
<evidence type="ECO:0000256" key="2">
    <source>
        <dbReference type="ARBA" id="ARBA00022801"/>
    </source>
</evidence>
<dbReference type="Proteomes" id="UP000812031">
    <property type="component" value="Unassembled WGS sequence"/>
</dbReference>
<dbReference type="PANTHER" id="PTHR30231:SF4">
    <property type="entry name" value="PROTEIN NEN2"/>
    <property type="match status" value="1"/>
</dbReference>
<evidence type="ECO:0000313" key="6">
    <source>
        <dbReference type="Proteomes" id="UP000812031"/>
    </source>
</evidence>
<keyword evidence="6" id="KW-1185">Reference proteome</keyword>
<gene>
    <name evidence="5" type="ORF">KZH69_06370</name>
</gene>
<keyword evidence="1" id="KW-0540">Nuclease</keyword>
<sequence length="223" mass="25719">MKDFLKKSKASLFDFLKIKEKTIDKTLSNRVDSTRFVVLDTETTGFDHENDRILCIGVVTLQNGVISIPDSFEIYIHQEHYDKSSAQIHGILKDWVMDKPSELEALQQFLTFLGDAIIIAHHTIFDITMINRALERNGLPILTNKTLDTAYLYKKTLIMSNLLERKDHYALDDLADKFDISKKDRHTAMGDAYITAIAFLKIVKKLKDLKGKKEFTLIDLFKY</sequence>
<evidence type="ECO:0000256" key="3">
    <source>
        <dbReference type="ARBA" id="ARBA00022839"/>
    </source>
</evidence>
<evidence type="ECO:0000256" key="1">
    <source>
        <dbReference type="ARBA" id="ARBA00022722"/>
    </source>
</evidence>
<dbReference type="PANTHER" id="PTHR30231">
    <property type="entry name" value="DNA POLYMERASE III SUBUNIT EPSILON"/>
    <property type="match status" value="1"/>
</dbReference>